<organism evidence="1 2">
    <name type="scientific">Trichoderma cornu-damae</name>
    <dbReference type="NCBI Taxonomy" id="654480"/>
    <lineage>
        <taxon>Eukaryota</taxon>
        <taxon>Fungi</taxon>
        <taxon>Dikarya</taxon>
        <taxon>Ascomycota</taxon>
        <taxon>Pezizomycotina</taxon>
        <taxon>Sordariomycetes</taxon>
        <taxon>Hypocreomycetidae</taxon>
        <taxon>Hypocreales</taxon>
        <taxon>Hypocreaceae</taxon>
        <taxon>Trichoderma</taxon>
    </lineage>
</organism>
<dbReference type="Proteomes" id="UP000827724">
    <property type="component" value="Unassembled WGS sequence"/>
</dbReference>
<name>A0A9P8QYC3_9HYPO</name>
<dbReference type="OrthoDB" id="4739136at2759"/>
<evidence type="ECO:0000313" key="2">
    <source>
        <dbReference type="Proteomes" id="UP000827724"/>
    </source>
</evidence>
<accession>A0A9P8QYC3</accession>
<sequence length="211" mass="24139">MGHKELWLEDWTNDKSALTRAKIGQTSPVGWLDWSVASPDMRFDWGLKAASHEFSSVSENLQYLIRGLEHKPATYKDNGDFLQPSQVIVSNPEDWGNCVSQTRLKTSFIAEVQDTPYVLEISIDQVWPALWTTAEPDIGWRIELYGKHWDSAMNQVNPIDQRKDWGEGLKNVWVGTDPDLGKRFSSLLQVVVQLQIQLDAMERLPSRAEQQ</sequence>
<gene>
    <name evidence="1" type="ORF">Trco_000952</name>
</gene>
<comment type="caution">
    <text evidence="1">The sequence shown here is derived from an EMBL/GenBank/DDBJ whole genome shotgun (WGS) entry which is preliminary data.</text>
</comment>
<dbReference type="EMBL" id="JAIWOZ010000001">
    <property type="protein sequence ID" value="KAH6610932.1"/>
    <property type="molecule type" value="Genomic_DNA"/>
</dbReference>
<keyword evidence="2" id="KW-1185">Reference proteome</keyword>
<protein>
    <submittedName>
        <fullName evidence="1">Uncharacterized protein</fullName>
    </submittedName>
</protein>
<reference evidence="1" key="1">
    <citation type="submission" date="2021-08" db="EMBL/GenBank/DDBJ databases">
        <title>Chromosome-Level Trichoderma cornu-damae using Hi-C Data.</title>
        <authorList>
            <person name="Kim C.S."/>
        </authorList>
    </citation>
    <scope>NUCLEOTIDE SEQUENCE</scope>
    <source>
        <strain evidence="1">KA19-0412C</strain>
    </source>
</reference>
<dbReference type="AlphaFoldDB" id="A0A9P8QYC3"/>
<evidence type="ECO:0000313" key="1">
    <source>
        <dbReference type="EMBL" id="KAH6610932.1"/>
    </source>
</evidence>
<proteinExistence type="predicted"/>